<evidence type="ECO:0000256" key="1">
    <source>
        <dbReference type="ARBA" id="ARBA00004123"/>
    </source>
</evidence>
<dbReference type="InParanoid" id="A0A0G4EH86"/>
<keyword evidence="6" id="KW-0963">Cytoplasm</keyword>
<keyword evidence="14" id="KW-1185">Reference proteome</keyword>
<evidence type="ECO:0000256" key="2">
    <source>
        <dbReference type="ARBA" id="ARBA00004496"/>
    </source>
</evidence>
<reference evidence="13" key="1">
    <citation type="submission" date="2014-11" db="EMBL/GenBank/DDBJ databases">
        <authorList>
            <person name="Zhu J."/>
            <person name="Qi W."/>
            <person name="Song R."/>
        </authorList>
    </citation>
    <scope>NUCLEOTIDE SEQUENCE [LARGE SCALE GENOMIC DNA]</scope>
</reference>
<dbReference type="PANTHER" id="PTHR13135">
    <property type="entry name" value="CYTOSOLIC RESINIFERATOXIN BINDING PROTEIN RBP-26"/>
    <property type="match status" value="1"/>
</dbReference>
<dbReference type="GO" id="GO:0003723">
    <property type="term" value="F:RNA binding"/>
    <property type="evidence" value="ECO:0007669"/>
    <property type="project" value="UniProtKB-KW"/>
</dbReference>
<dbReference type="GO" id="GO:0005634">
    <property type="term" value="C:nucleus"/>
    <property type="evidence" value="ECO:0007669"/>
    <property type="project" value="UniProtKB-SubCell"/>
</dbReference>
<dbReference type="InterPro" id="IPR038092">
    <property type="entry name" value="PHAX_RNA-binding_sf"/>
</dbReference>
<keyword evidence="5" id="KW-0813">Transport</keyword>
<accession>A0A0G4EH86</accession>
<dbReference type="EMBL" id="CDMY01000240">
    <property type="protein sequence ID" value="CEL95846.1"/>
    <property type="molecule type" value="Genomic_DNA"/>
</dbReference>
<evidence type="ECO:0000313" key="13">
    <source>
        <dbReference type="EMBL" id="CEL95846.1"/>
    </source>
</evidence>
<evidence type="ECO:0000256" key="7">
    <source>
        <dbReference type="ARBA" id="ARBA00022884"/>
    </source>
</evidence>
<dbReference type="Gene3D" id="1.10.10.1440">
    <property type="entry name" value="PHAX RNA-binding domain"/>
    <property type="match status" value="1"/>
</dbReference>
<dbReference type="InterPro" id="IPR039047">
    <property type="entry name" value="PHAX"/>
</dbReference>
<feature type="compositionally biased region" description="Basic and acidic residues" evidence="11">
    <location>
        <begin position="9"/>
        <end position="21"/>
    </location>
</feature>
<dbReference type="GO" id="GO:0015031">
    <property type="term" value="P:protein transport"/>
    <property type="evidence" value="ECO:0007669"/>
    <property type="project" value="UniProtKB-KW"/>
</dbReference>
<proteinExistence type="inferred from homology"/>
<dbReference type="GO" id="GO:0005737">
    <property type="term" value="C:cytoplasm"/>
    <property type="evidence" value="ECO:0007669"/>
    <property type="project" value="UniProtKB-SubCell"/>
</dbReference>
<keyword evidence="8" id="KW-0653">Protein transport</keyword>
<keyword evidence="7" id="KW-0694">RNA-binding</keyword>
<evidence type="ECO:0000256" key="10">
    <source>
        <dbReference type="ARBA" id="ARBA00030834"/>
    </source>
</evidence>
<comment type="subcellular location">
    <subcellularLocation>
        <location evidence="2">Cytoplasm</location>
    </subcellularLocation>
    <subcellularLocation>
        <location evidence="1">Nucleus</location>
    </subcellularLocation>
</comment>
<comment type="similarity">
    <text evidence="3">Belongs to the PHAX family.</text>
</comment>
<protein>
    <recommendedName>
        <fullName evidence="4">Phosphorylated adapter RNA export protein</fullName>
    </recommendedName>
    <alternativeName>
        <fullName evidence="10">RNA U small nuclear RNA export adapter protein</fullName>
    </alternativeName>
</protein>
<dbReference type="Pfam" id="PF10258">
    <property type="entry name" value="PHAX_RNA-bd"/>
    <property type="match status" value="1"/>
</dbReference>
<dbReference type="AlphaFoldDB" id="A0A0G4EH86"/>
<feature type="region of interest" description="Disordered" evidence="11">
    <location>
        <begin position="1"/>
        <end position="98"/>
    </location>
</feature>
<feature type="compositionally biased region" description="Basic and acidic residues" evidence="11">
    <location>
        <begin position="83"/>
        <end position="94"/>
    </location>
</feature>
<feature type="region of interest" description="Disordered" evidence="11">
    <location>
        <begin position="206"/>
        <end position="284"/>
    </location>
</feature>
<evidence type="ECO:0000256" key="3">
    <source>
        <dbReference type="ARBA" id="ARBA00006094"/>
    </source>
</evidence>
<organism evidence="13 14">
    <name type="scientific">Vitrella brassicaformis (strain CCMP3155)</name>
    <dbReference type="NCBI Taxonomy" id="1169540"/>
    <lineage>
        <taxon>Eukaryota</taxon>
        <taxon>Sar</taxon>
        <taxon>Alveolata</taxon>
        <taxon>Colpodellida</taxon>
        <taxon>Vitrellaceae</taxon>
        <taxon>Vitrella</taxon>
    </lineage>
</organism>
<evidence type="ECO:0000259" key="12">
    <source>
        <dbReference type="Pfam" id="PF10258"/>
    </source>
</evidence>
<feature type="compositionally biased region" description="Basic residues" evidence="11">
    <location>
        <begin position="209"/>
        <end position="218"/>
    </location>
</feature>
<evidence type="ECO:0000256" key="8">
    <source>
        <dbReference type="ARBA" id="ARBA00022927"/>
    </source>
</evidence>
<dbReference type="VEuPathDB" id="CryptoDB:Vbra_1112"/>
<feature type="compositionally biased region" description="Basic and acidic residues" evidence="11">
    <location>
        <begin position="261"/>
        <end position="272"/>
    </location>
</feature>
<dbReference type="InterPro" id="IPR019385">
    <property type="entry name" value="PHAX_RNA-binding_domain"/>
</dbReference>
<evidence type="ECO:0000313" key="14">
    <source>
        <dbReference type="Proteomes" id="UP000041254"/>
    </source>
</evidence>
<feature type="domain" description="Phosphorylated adapter RNA export protein RNA-binding" evidence="12">
    <location>
        <begin position="124"/>
        <end position="201"/>
    </location>
</feature>
<dbReference type="STRING" id="1169540.A0A0G4EH86"/>
<evidence type="ECO:0000256" key="9">
    <source>
        <dbReference type="ARBA" id="ARBA00023242"/>
    </source>
</evidence>
<evidence type="ECO:0000256" key="6">
    <source>
        <dbReference type="ARBA" id="ARBA00022490"/>
    </source>
</evidence>
<evidence type="ECO:0000256" key="11">
    <source>
        <dbReference type="SAM" id="MobiDB-lite"/>
    </source>
</evidence>
<sequence length="284" mass="31686">MQEPVSYKDIADPPSEGKEQRSGLQPDQRHSTANRQDGTPQAANDGAAAMQSRHPPSRGQRQDKTRRGGGNRPAPPPRRHPSSRRDHDARDRQPQDLSYEVVESRVTSSLRLLSDKTDIETLVQLVHELREANIPLFERMVSRLGVQLCLEVLQETQRIEAAGGTQTADGKRKRTPGGTFIAELRKRISSDDIAYVWHEQNMEQELMRKDRRKRKRMRKQEEQQEGHAGPADARMADGDADGDGGVGKKRRLSDGSAVRTDGGHGDDIHDALEVAGFGPRKAMD</sequence>
<gene>
    <name evidence="13" type="ORF">Vbra_1112</name>
</gene>
<evidence type="ECO:0000256" key="4">
    <source>
        <dbReference type="ARBA" id="ARBA00016856"/>
    </source>
</evidence>
<dbReference type="Proteomes" id="UP000041254">
    <property type="component" value="Unassembled WGS sequence"/>
</dbReference>
<dbReference type="OrthoDB" id="20573at2759"/>
<name>A0A0G4EH86_VITBC</name>
<feature type="compositionally biased region" description="Polar residues" evidence="11">
    <location>
        <begin position="31"/>
        <end position="42"/>
    </location>
</feature>
<keyword evidence="9" id="KW-0539">Nucleus</keyword>
<dbReference type="GO" id="GO:0006408">
    <property type="term" value="P:snRNA export from nucleus"/>
    <property type="evidence" value="ECO:0007669"/>
    <property type="project" value="InterPro"/>
</dbReference>
<dbReference type="PANTHER" id="PTHR13135:SF0">
    <property type="entry name" value="PHOSPHORYLATED ADAPTER RNA EXPORT PROTEIN"/>
    <property type="match status" value="1"/>
</dbReference>
<evidence type="ECO:0000256" key="5">
    <source>
        <dbReference type="ARBA" id="ARBA00022448"/>
    </source>
</evidence>